<organism evidence="2 3">
    <name type="scientific">Metallococcus carri</name>
    <dbReference type="NCBI Taxonomy" id="1656884"/>
    <lineage>
        <taxon>Bacteria</taxon>
        <taxon>Bacillati</taxon>
        <taxon>Actinomycetota</taxon>
        <taxon>Actinomycetes</taxon>
        <taxon>Micrococcales</taxon>
        <taxon>Dermacoccaceae</taxon>
        <taxon>Metallococcus</taxon>
    </lineage>
</organism>
<name>A0A967AYW5_9MICO</name>
<keyword evidence="1" id="KW-0472">Membrane</keyword>
<keyword evidence="1" id="KW-0812">Transmembrane</keyword>
<gene>
    <name evidence="2" type="ORF">G9U51_04030</name>
</gene>
<dbReference type="EMBL" id="JAAOIV010000002">
    <property type="protein sequence ID" value="NHN54954.1"/>
    <property type="molecule type" value="Genomic_DNA"/>
</dbReference>
<feature type="transmembrane region" description="Helical" evidence="1">
    <location>
        <begin position="12"/>
        <end position="35"/>
    </location>
</feature>
<evidence type="ECO:0000313" key="3">
    <source>
        <dbReference type="Proteomes" id="UP000744769"/>
    </source>
</evidence>
<proteinExistence type="predicted"/>
<feature type="transmembrane region" description="Helical" evidence="1">
    <location>
        <begin position="302"/>
        <end position="326"/>
    </location>
</feature>
<dbReference type="Proteomes" id="UP000744769">
    <property type="component" value="Unassembled WGS sequence"/>
</dbReference>
<dbReference type="RefSeq" id="WP_166193528.1">
    <property type="nucleotide sequence ID" value="NZ_JAAOIV010000002.1"/>
</dbReference>
<dbReference type="AlphaFoldDB" id="A0A967AYW5"/>
<feature type="transmembrane region" description="Helical" evidence="1">
    <location>
        <begin position="346"/>
        <end position="364"/>
    </location>
</feature>
<protein>
    <submittedName>
        <fullName evidence="2">Uncharacterized protein</fullName>
    </submittedName>
</protein>
<feature type="transmembrane region" description="Helical" evidence="1">
    <location>
        <begin position="548"/>
        <end position="568"/>
    </location>
</feature>
<evidence type="ECO:0000313" key="2">
    <source>
        <dbReference type="EMBL" id="NHN54954.1"/>
    </source>
</evidence>
<sequence length="577" mass="60143">MSTAIPARRLPRVTPGIAGGLTGLICGLLALGPALRPGYLLFYDMVFVPRLPLSARTLGIDGSVPRAVPNDLVVALASSLLPGWLVQKILLLAVFVLVGSGVGGMLRTRTGAVAAAVCAAWNPYVGERLAIGHWGFLLGYAVLPHLARATAAWAGDRRGGRARTARWTVLMALTGSTGAVFGLLVTACVLLAGAARWGRRLGRTAVALGFFLLANAVWWFPFLFLAPRESGDPAGVSAFMARADTPWGVVLSVLTGGGIWNRGVWFAERSGVVTSGLALLGVVAAVGALARSGRLREPLVRGVLVAGVIGAVLAFGSALPGGRGLVTWIVREIPGGGLLRDSQKFAAPWMLAVALGAGMLAEVVRRAGRRLQAAPAAVALAVAVAALWPVATLPGLAWGAGGKWRAVDYPPAYRQIAEVIAAQPQGSVAVFPWTLYRRYAWDHRVVVLDPWQRLVDRDVLVNDDLPLSDRVVRGESTRARAVGDALRSGDPVPVLRREGVTLVLVQTDQPAQPGIVTGLPVLARAPGLVLMRVPGAVGDATPAPTPTAWTGLGGLALAVLGAAGLTVAERVRTGSRR</sequence>
<feature type="transmembrane region" description="Helical" evidence="1">
    <location>
        <begin position="247"/>
        <end position="265"/>
    </location>
</feature>
<feature type="transmembrane region" description="Helical" evidence="1">
    <location>
        <begin position="205"/>
        <end position="226"/>
    </location>
</feature>
<keyword evidence="3" id="KW-1185">Reference proteome</keyword>
<evidence type="ECO:0000256" key="1">
    <source>
        <dbReference type="SAM" id="Phobius"/>
    </source>
</evidence>
<keyword evidence="1" id="KW-1133">Transmembrane helix</keyword>
<feature type="transmembrane region" description="Helical" evidence="1">
    <location>
        <begin position="376"/>
        <end position="400"/>
    </location>
</feature>
<accession>A0A967AYW5</accession>
<comment type="caution">
    <text evidence="2">The sequence shown here is derived from an EMBL/GenBank/DDBJ whole genome shotgun (WGS) entry which is preliminary data.</text>
</comment>
<feature type="transmembrane region" description="Helical" evidence="1">
    <location>
        <begin position="89"/>
        <end position="106"/>
    </location>
</feature>
<feature type="transmembrane region" description="Helical" evidence="1">
    <location>
        <begin position="271"/>
        <end position="290"/>
    </location>
</feature>
<feature type="transmembrane region" description="Helical" evidence="1">
    <location>
        <begin position="167"/>
        <end position="193"/>
    </location>
</feature>
<reference evidence="2" key="1">
    <citation type="submission" date="2020-03" db="EMBL/GenBank/DDBJ databases">
        <title>Draft sequencing of Calidifontibacter sp. DB0510.</title>
        <authorList>
            <person name="Kim D.-U."/>
        </authorList>
    </citation>
    <scope>NUCLEOTIDE SEQUENCE</scope>
    <source>
        <strain evidence="2">DB0510</strain>
    </source>
</reference>